<feature type="binding site" evidence="7">
    <location>
        <begin position="73"/>
        <end position="77"/>
    </location>
    <ligand>
        <name>substrate</name>
    </ligand>
</feature>
<dbReference type="GO" id="GO:0008479">
    <property type="term" value="F:tRNA-guanosine(34) queuine transglycosylase activity"/>
    <property type="evidence" value="ECO:0007669"/>
    <property type="project" value="UniProtKB-UniRule"/>
</dbReference>
<organism evidence="9 10">
    <name type="scientific">Candidatus Lambdaproteobacteria bacterium RIFOXYD2_FULL_56_26</name>
    <dbReference type="NCBI Taxonomy" id="1817773"/>
    <lineage>
        <taxon>Bacteria</taxon>
        <taxon>Pseudomonadati</taxon>
        <taxon>Pseudomonadota</taxon>
        <taxon>Candidatus Lambdaproteobacteria</taxon>
    </lineage>
</organism>
<dbReference type="PANTHER" id="PTHR46499:SF1">
    <property type="entry name" value="QUEUINE TRNA-RIBOSYLTRANSFERASE"/>
    <property type="match status" value="1"/>
</dbReference>
<dbReference type="FunFam" id="3.20.20.105:FF:000001">
    <property type="entry name" value="Queuine tRNA-ribosyltransferase"/>
    <property type="match status" value="1"/>
</dbReference>
<keyword evidence="7" id="KW-0479">Metal-binding</keyword>
<evidence type="ECO:0000256" key="6">
    <source>
        <dbReference type="ARBA" id="ARBA00050112"/>
    </source>
</evidence>
<dbReference type="InterPro" id="IPR050076">
    <property type="entry name" value="ArchSynthase1/Queuine_TRR"/>
</dbReference>
<keyword evidence="3 7" id="KW-0808">Transferase</keyword>
<evidence type="ECO:0000256" key="7">
    <source>
        <dbReference type="HAMAP-Rule" id="MF_00168"/>
    </source>
</evidence>
<feature type="binding site" evidence="7">
    <location>
        <position position="195"/>
    </location>
    <ligand>
        <name>substrate</name>
    </ligand>
</feature>
<keyword evidence="4 7" id="KW-0819">tRNA processing</keyword>
<keyword evidence="7" id="KW-0862">Zinc</keyword>
<feature type="binding site" evidence="7">
    <location>
        <position position="127"/>
    </location>
    <ligand>
        <name>substrate</name>
    </ligand>
</feature>
<protein>
    <recommendedName>
        <fullName evidence="7">Queuine tRNA-ribosyltransferase</fullName>
        <ecNumber evidence="7">2.4.2.29</ecNumber>
    </recommendedName>
    <alternativeName>
        <fullName evidence="7">Guanine insertion enzyme</fullName>
    </alternativeName>
    <alternativeName>
        <fullName evidence="7">tRNA-guanine transglycosylase</fullName>
    </alternativeName>
</protein>
<dbReference type="Gene3D" id="3.20.20.105">
    <property type="entry name" value="Queuine tRNA-ribosyltransferase-like"/>
    <property type="match status" value="1"/>
</dbReference>
<comment type="subunit">
    <text evidence="7">Homodimer. Within each dimer, one monomer is responsible for RNA recognition and catalysis, while the other monomer binds to the replacement base PreQ1.</text>
</comment>
<feature type="region of interest" description="RNA binding; important for wobble base 34 recognition" evidence="7">
    <location>
        <begin position="250"/>
        <end position="254"/>
    </location>
</feature>
<evidence type="ECO:0000313" key="9">
    <source>
        <dbReference type="EMBL" id="OGH00108.1"/>
    </source>
</evidence>
<feature type="domain" description="tRNA-guanine(15) transglycosylase-like" evidence="8">
    <location>
        <begin position="7"/>
        <end position="346"/>
    </location>
</feature>
<comment type="similarity">
    <text evidence="7">Belongs to the queuine tRNA-ribosyltransferase family.</text>
</comment>
<dbReference type="NCBIfam" id="TIGR00449">
    <property type="entry name" value="tgt_general"/>
    <property type="match status" value="1"/>
</dbReference>
<evidence type="ECO:0000259" key="8">
    <source>
        <dbReference type="Pfam" id="PF01702"/>
    </source>
</evidence>
<reference evidence="9 10" key="1">
    <citation type="journal article" date="2016" name="Nat. Commun.">
        <title>Thousands of microbial genomes shed light on interconnected biogeochemical processes in an aquifer system.</title>
        <authorList>
            <person name="Anantharaman K."/>
            <person name="Brown C.T."/>
            <person name="Hug L.A."/>
            <person name="Sharon I."/>
            <person name="Castelle C.J."/>
            <person name="Probst A.J."/>
            <person name="Thomas B.C."/>
            <person name="Singh A."/>
            <person name="Wilkins M.J."/>
            <person name="Karaoz U."/>
            <person name="Brodie E.L."/>
            <person name="Williams K.H."/>
            <person name="Hubbard S.S."/>
            <person name="Banfield J.F."/>
        </authorList>
    </citation>
    <scope>NUCLEOTIDE SEQUENCE [LARGE SCALE GENOMIC DNA]</scope>
</reference>
<comment type="pathway">
    <text evidence="1 7">tRNA modification; tRNA-queuosine biosynthesis.</text>
</comment>
<sequence>MVVRGITVPTPMFMPVGTNGTVKALLPEELEELGYNLILGNTYHLHLRPGDQLVHKLGGLHRFMNWKGLILTDSGGFQVFSLAKLNKITEEGAKFQSHLDGSSHLLTPELAIGIQENLGSDIMMVLDECLPIPSPREQVAASVDLTTRWAERCLKARTSKANLFAIVQGADYSELRERSAKDLSSLGFDGYAIGGLSVGESKDILSEVCHLTTPLLPEDKPRYLMGVGEPEDLLEAIGAGIDLFDCVLPTRNARNGGLFTRDGQISIKQAKYKEDGGPIDAECGCSVCAHYSRAYLRHLYLSNEILASRLNSYHNLFFFRDLMALCREAILQGRYDSFKFDFLERYLAGSEV</sequence>
<feature type="region of interest" description="RNA binding" evidence="7">
    <location>
        <begin position="226"/>
        <end position="232"/>
    </location>
</feature>
<evidence type="ECO:0000256" key="3">
    <source>
        <dbReference type="ARBA" id="ARBA00022679"/>
    </source>
</evidence>
<feature type="binding site" evidence="7">
    <location>
        <position position="288"/>
    </location>
    <ligand>
        <name>Zn(2+)</name>
        <dbReference type="ChEBI" id="CHEBI:29105"/>
    </ligand>
</feature>
<keyword evidence="5 7" id="KW-0671">Queuosine biosynthesis</keyword>
<accession>A0A1F6GQ18</accession>
<gene>
    <name evidence="7" type="primary">tgt</name>
    <name evidence="9" type="ORF">A2557_04125</name>
</gene>
<name>A0A1F6GQ18_9PROT</name>
<evidence type="ECO:0000256" key="5">
    <source>
        <dbReference type="ARBA" id="ARBA00022785"/>
    </source>
</evidence>
<comment type="cofactor">
    <cofactor evidence="7">
        <name>Zn(2+)</name>
        <dbReference type="ChEBI" id="CHEBI:29105"/>
    </cofactor>
    <text evidence="7">Binds 1 zinc ion per subunit.</text>
</comment>
<dbReference type="InterPro" id="IPR004803">
    <property type="entry name" value="TGT"/>
</dbReference>
<evidence type="ECO:0000256" key="2">
    <source>
        <dbReference type="ARBA" id="ARBA00022676"/>
    </source>
</evidence>
<feature type="binding site" evidence="7">
    <location>
        <position position="283"/>
    </location>
    <ligand>
        <name>Zn(2+)</name>
        <dbReference type="ChEBI" id="CHEBI:29105"/>
    </ligand>
</feature>
<dbReference type="InterPro" id="IPR036511">
    <property type="entry name" value="TGT-like_sf"/>
</dbReference>
<dbReference type="EMBL" id="MFNF01000050">
    <property type="protein sequence ID" value="OGH00108.1"/>
    <property type="molecule type" value="Genomic_DNA"/>
</dbReference>
<evidence type="ECO:0000256" key="1">
    <source>
        <dbReference type="ARBA" id="ARBA00004691"/>
    </source>
</evidence>
<dbReference type="PANTHER" id="PTHR46499">
    <property type="entry name" value="QUEUINE TRNA-RIBOSYLTRANSFERASE"/>
    <property type="match status" value="1"/>
</dbReference>
<dbReference type="InterPro" id="IPR002616">
    <property type="entry name" value="tRNA_ribo_trans-like"/>
</dbReference>
<dbReference type="Pfam" id="PF01702">
    <property type="entry name" value="TGT"/>
    <property type="match status" value="1"/>
</dbReference>
<dbReference type="NCBIfam" id="TIGR00430">
    <property type="entry name" value="Q_tRNA_tgt"/>
    <property type="match status" value="1"/>
</dbReference>
<feature type="binding site" evidence="7">
    <location>
        <position position="314"/>
    </location>
    <ligand>
        <name>Zn(2+)</name>
        <dbReference type="ChEBI" id="CHEBI:29105"/>
    </ligand>
</feature>
<dbReference type="GO" id="GO:0046872">
    <property type="term" value="F:metal ion binding"/>
    <property type="evidence" value="ECO:0007669"/>
    <property type="project" value="UniProtKB-KW"/>
</dbReference>
<dbReference type="UniPathway" id="UPA00392"/>
<evidence type="ECO:0000256" key="4">
    <source>
        <dbReference type="ARBA" id="ARBA00022694"/>
    </source>
</evidence>
<feature type="active site" description="Proton acceptor" evidence="7">
    <location>
        <position position="73"/>
    </location>
</feature>
<evidence type="ECO:0000313" key="10">
    <source>
        <dbReference type="Proteomes" id="UP000177583"/>
    </source>
</evidence>
<dbReference type="HAMAP" id="MF_00168">
    <property type="entry name" value="Q_tRNA_Tgt"/>
    <property type="match status" value="1"/>
</dbReference>
<comment type="catalytic activity">
    <reaction evidence="6 7">
        <text>7-aminomethyl-7-carbaguanine + guanosine(34) in tRNA = 7-aminomethyl-7-carbaguanosine(34) in tRNA + guanine</text>
        <dbReference type="Rhea" id="RHEA:24104"/>
        <dbReference type="Rhea" id="RHEA-COMP:10341"/>
        <dbReference type="Rhea" id="RHEA-COMP:10342"/>
        <dbReference type="ChEBI" id="CHEBI:16235"/>
        <dbReference type="ChEBI" id="CHEBI:58703"/>
        <dbReference type="ChEBI" id="CHEBI:74269"/>
        <dbReference type="ChEBI" id="CHEBI:82833"/>
        <dbReference type="EC" id="2.4.2.29"/>
    </reaction>
</comment>
<feature type="active site" description="Nucleophile" evidence="7">
    <location>
        <position position="245"/>
    </location>
</feature>
<dbReference type="AlphaFoldDB" id="A0A1F6GQ18"/>
<comment type="function">
    <text evidence="7">Catalyzes the base-exchange of a guanine (G) residue with the queuine precursor 7-aminomethyl-7-deazaguanine (PreQ1) at position 34 (anticodon wobble position) in tRNAs with GU(N) anticodons (tRNA-Asp, -Asn, -His and -Tyr). Catalysis occurs through a double-displacement mechanism. The nucleophile active site attacks the C1' of nucleotide 34 to detach the guanine base from the RNA, forming a covalent enzyme-RNA intermediate. The proton acceptor active site deprotonates the incoming PreQ1, allowing a nucleophilic attack on the C1' of the ribose to form the product. After dissociation, two additional enzymatic reactions on the tRNA convert PreQ1 to queuine (Q), resulting in the hypermodified nucleoside queuosine (7-(((4,5-cis-dihydroxy-2-cyclopenten-1-yl)amino)methyl)-7-deazaguanosine).</text>
</comment>
<dbReference type="GO" id="GO:0005829">
    <property type="term" value="C:cytosol"/>
    <property type="evidence" value="ECO:0007669"/>
    <property type="project" value="TreeGrafter"/>
</dbReference>
<feature type="binding site" evidence="7">
    <location>
        <position position="285"/>
    </location>
    <ligand>
        <name>Zn(2+)</name>
        <dbReference type="ChEBI" id="CHEBI:29105"/>
    </ligand>
</feature>
<feature type="binding site" evidence="7">
    <location>
        <position position="168"/>
    </location>
    <ligand>
        <name>substrate</name>
    </ligand>
</feature>
<keyword evidence="2 7" id="KW-0328">Glycosyltransferase</keyword>
<proteinExistence type="inferred from homology"/>
<dbReference type="SUPFAM" id="SSF51713">
    <property type="entry name" value="tRNA-guanine transglycosylase"/>
    <property type="match status" value="1"/>
</dbReference>
<dbReference type="GO" id="GO:0008616">
    <property type="term" value="P:tRNA queuosine(34) biosynthetic process"/>
    <property type="evidence" value="ECO:0007669"/>
    <property type="project" value="UniProtKB-UniRule"/>
</dbReference>
<dbReference type="EC" id="2.4.2.29" evidence="7"/>
<comment type="caution">
    <text evidence="9">The sequence shown here is derived from an EMBL/GenBank/DDBJ whole genome shotgun (WGS) entry which is preliminary data.</text>
</comment>
<dbReference type="Proteomes" id="UP000177583">
    <property type="component" value="Unassembled WGS sequence"/>
</dbReference>